<feature type="transmembrane region" description="Helical" evidence="9">
    <location>
        <begin position="43"/>
        <end position="67"/>
    </location>
</feature>
<comment type="caution">
    <text evidence="11">The sequence shown here is derived from an EMBL/GenBank/DDBJ whole genome shotgun (WGS) entry which is preliminary data.</text>
</comment>
<evidence type="ECO:0000313" key="11">
    <source>
        <dbReference type="EMBL" id="GGA67687.1"/>
    </source>
</evidence>
<keyword evidence="7 9" id="KW-0472">Membrane</keyword>
<evidence type="ECO:0000256" key="6">
    <source>
        <dbReference type="ARBA" id="ARBA00022989"/>
    </source>
</evidence>
<dbReference type="AlphaFoldDB" id="A0A916RSR4"/>
<evidence type="ECO:0000256" key="5">
    <source>
        <dbReference type="ARBA" id="ARBA00022692"/>
    </source>
</evidence>
<evidence type="ECO:0000256" key="3">
    <source>
        <dbReference type="ARBA" id="ARBA00022475"/>
    </source>
</evidence>
<dbReference type="GO" id="GO:0022857">
    <property type="term" value="F:transmembrane transporter activity"/>
    <property type="evidence" value="ECO:0007669"/>
    <property type="project" value="UniProtKB-UniRule"/>
</dbReference>
<proteinExistence type="inferred from homology"/>
<keyword evidence="6 9" id="KW-1133">Transmembrane helix</keyword>
<dbReference type="EMBL" id="BMIF01000006">
    <property type="protein sequence ID" value="GGA67687.1"/>
    <property type="molecule type" value="Genomic_DNA"/>
</dbReference>
<dbReference type="GO" id="GO:0015740">
    <property type="term" value="P:C4-dicarboxylate transport"/>
    <property type="evidence" value="ECO:0007669"/>
    <property type="project" value="TreeGrafter"/>
</dbReference>
<keyword evidence="2 9" id="KW-0813">Transport</keyword>
<reference evidence="11" key="1">
    <citation type="journal article" date="2014" name="Int. J. Syst. Evol. Microbiol.">
        <title>Complete genome sequence of Corynebacterium casei LMG S-19264T (=DSM 44701T), isolated from a smear-ripened cheese.</title>
        <authorList>
            <consortium name="US DOE Joint Genome Institute (JGI-PGF)"/>
            <person name="Walter F."/>
            <person name="Albersmeier A."/>
            <person name="Kalinowski J."/>
            <person name="Ruckert C."/>
        </authorList>
    </citation>
    <scope>NUCLEOTIDE SEQUENCE</scope>
    <source>
        <strain evidence="11">CGMCC 1.15320</strain>
    </source>
</reference>
<dbReference type="GO" id="GO:0005886">
    <property type="term" value="C:plasma membrane"/>
    <property type="evidence" value="ECO:0007669"/>
    <property type="project" value="UniProtKB-SubCell"/>
</dbReference>
<dbReference type="PANTHER" id="PTHR35011:SF2">
    <property type="entry name" value="2,3-DIKETO-L-GULONATE TRAP TRANSPORTER SMALL PERMEASE PROTEIN YIAM"/>
    <property type="match status" value="1"/>
</dbReference>
<feature type="transmembrane region" description="Helical" evidence="9">
    <location>
        <begin position="128"/>
        <end position="147"/>
    </location>
</feature>
<comment type="function">
    <text evidence="9">Part of the tripartite ATP-independent periplasmic (TRAP) transport system.</text>
</comment>
<feature type="domain" description="Tripartite ATP-independent periplasmic transporters DctQ component" evidence="10">
    <location>
        <begin position="25"/>
        <end position="154"/>
    </location>
</feature>
<dbReference type="RefSeq" id="WP_188721112.1">
    <property type="nucleotide sequence ID" value="NZ_BMIF01000006.1"/>
</dbReference>
<comment type="subunit">
    <text evidence="9">The complex comprises the extracytoplasmic solute receptor protein and the two transmembrane proteins.</text>
</comment>
<evidence type="ECO:0000256" key="4">
    <source>
        <dbReference type="ARBA" id="ARBA00022519"/>
    </source>
</evidence>
<keyword evidence="3" id="KW-1003">Cell membrane</keyword>
<evidence type="ECO:0000256" key="2">
    <source>
        <dbReference type="ARBA" id="ARBA00022448"/>
    </source>
</evidence>
<keyword evidence="4 9" id="KW-0997">Cell inner membrane</keyword>
<name>A0A916RSR4_9HYPH</name>
<evidence type="ECO:0000256" key="7">
    <source>
        <dbReference type="ARBA" id="ARBA00023136"/>
    </source>
</evidence>
<reference evidence="11" key="2">
    <citation type="submission" date="2020-09" db="EMBL/GenBank/DDBJ databases">
        <authorList>
            <person name="Sun Q."/>
            <person name="Zhou Y."/>
        </authorList>
    </citation>
    <scope>NUCLEOTIDE SEQUENCE</scope>
    <source>
        <strain evidence="11">CGMCC 1.15320</strain>
    </source>
</reference>
<evidence type="ECO:0000313" key="12">
    <source>
        <dbReference type="Proteomes" id="UP000636264"/>
    </source>
</evidence>
<dbReference type="Pfam" id="PF04290">
    <property type="entry name" value="DctQ"/>
    <property type="match status" value="1"/>
</dbReference>
<protein>
    <recommendedName>
        <fullName evidence="9">TRAP transporter small permease protein</fullName>
    </recommendedName>
</protein>
<organism evidence="11 12">
    <name type="scientific">Nitratireductor aestuarii</name>
    <dbReference type="NCBI Taxonomy" id="1735103"/>
    <lineage>
        <taxon>Bacteria</taxon>
        <taxon>Pseudomonadati</taxon>
        <taxon>Pseudomonadota</taxon>
        <taxon>Alphaproteobacteria</taxon>
        <taxon>Hyphomicrobiales</taxon>
        <taxon>Phyllobacteriaceae</taxon>
        <taxon>Nitratireductor</taxon>
    </lineage>
</organism>
<dbReference type="InterPro" id="IPR055348">
    <property type="entry name" value="DctQ"/>
</dbReference>
<comment type="similarity">
    <text evidence="8 9">Belongs to the TRAP transporter small permease family.</text>
</comment>
<dbReference type="PANTHER" id="PTHR35011">
    <property type="entry name" value="2,3-DIKETO-L-GULONATE TRAP TRANSPORTER SMALL PERMEASE PROTEIN YIAM"/>
    <property type="match status" value="1"/>
</dbReference>
<dbReference type="InterPro" id="IPR007387">
    <property type="entry name" value="TRAP_DctQ"/>
</dbReference>
<accession>A0A916RSR4</accession>
<comment type="subcellular location">
    <subcellularLocation>
        <location evidence="1 9">Cell inner membrane</location>
        <topology evidence="1 9">Multi-pass membrane protein</topology>
    </subcellularLocation>
</comment>
<feature type="transmembrane region" description="Helical" evidence="9">
    <location>
        <begin position="88"/>
        <end position="108"/>
    </location>
</feature>
<evidence type="ECO:0000256" key="9">
    <source>
        <dbReference type="RuleBase" id="RU369079"/>
    </source>
</evidence>
<keyword evidence="5 9" id="KW-0812">Transmembrane</keyword>
<keyword evidence="12" id="KW-1185">Reference proteome</keyword>
<evidence type="ECO:0000256" key="8">
    <source>
        <dbReference type="ARBA" id="ARBA00038436"/>
    </source>
</evidence>
<gene>
    <name evidence="11" type="ORF">GCM10011385_22000</name>
</gene>
<sequence length="158" mass="17257">MPLKILREMIEFLAVVVPALLLAALIGIVMADVVARNFFSMSIMWAQELAVVLMAATVWLGLAGASVQGQLFGISLFVDKLPPRLYPFARLLADILTMLIAALVIRAAYAQISTARFTTFLTLGWPKWIIAALLATGMALVILGRLLEMAESLRKVRS</sequence>
<evidence type="ECO:0000259" key="10">
    <source>
        <dbReference type="Pfam" id="PF04290"/>
    </source>
</evidence>
<feature type="transmembrane region" description="Helical" evidence="9">
    <location>
        <begin position="12"/>
        <end position="31"/>
    </location>
</feature>
<evidence type="ECO:0000256" key="1">
    <source>
        <dbReference type="ARBA" id="ARBA00004429"/>
    </source>
</evidence>
<dbReference type="Proteomes" id="UP000636264">
    <property type="component" value="Unassembled WGS sequence"/>
</dbReference>